<accession>A0A6M3J055</accession>
<sequence>MTPLSEESKKRLTEYLEECWHEFIDDAYDHIRCYSEFTGEYCKKCGKRFLRNNYNLWAKQRTFTTGNDMLDLLAKLHENGKLSSFLIWLQDEHGYDWLGWEADSVETRVSHIDNYIKIMRKETGNGRSITQQA</sequence>
<protein>
    <submittedName>
        <fullName evidence="1">Uncharacterized protein</fullName>
    </submittedName>
</protein>
<evidence type="ECO:0000313" key="1">
    <source>
        <dbReference type="EMBL" id="QJA62675.1"/>
    </source>
</evidence>
<dbReference type="EMBL" id="MT141478">
    <property type="protein sequence ID" value="QJA62675.1"/>
    <property type="molecule type" value="Genomic_DNA"/>
</dbReference>
<dbReference type="AlphaFoldDB" id="A0A6M3J055"/>
<evidence type="ECO:0000313" key="2">
    <source>
        <dbReference type="EMBL" id="QJA79848.1"/>
    </source>
</evidence>
<gene>
    <name evidence="2" type="ORF">MM415A00827_0041</name>
    <name evidence="1" type="ORF">MM415B00742_0015</name>
</gene>
<reference evidence="1" key="1">
    <citation type="submission" date="2020-03" db="EMBL/GenBank/DDBJ databases">
        <title>The deep terrestrial virosphere.</title>
        <authorList>
            <person name="Holmfeldt K."/>
            <person name="Nilsson E."/>
            <person name="Simone D."/>
            <person name="Lopez-Fernandez M."/>
            <person name="Wu X."/>
            <person name="de Brujin I."/>
            <person name="Lundin D."/>
            <person name="Andersson A."/>
            <person name="Bertilsson S."/>
            <person name="Dopson M."/>
        </authorList>
    </citation>
    <scope>NUCLEOTIDE SEQUENCE</scope>
    <source>
        <strain evidence="2">MM415A00827</strain>
        <strain evidence="1">MM415B00742</strain>
    </source>
</reference>
<proteinExistence type="predicted"/>
<dbReference type="EMBL" id="MT142396">
    <property type="protein sequence ID" value="QJA79848.1"/>
    <property type="molecule type" value="Genomic_DNA"/>
</dbReference>
<organism evidence="1">
    <name type="scientific">viral metagenome</name>
    <dbReference type="NCBI Taxonomy" id="1070528"/>
    <lineage>
        <taxon>unclassified sequences</taxon>
        <taxon>metagenomes</taxon>
        <taxon>organismal metagenomes</taxon>
    </lineage>
</organism>
<name>A0A6M3J055_9ZZZZ</name>